<dbReference type="InterPro" id="IPR041569">
    <property type="entry name" value="AAA_lid_3"/>
</dbReference>
<dbReference type="GO" id="GO:0051301">
    <property type="term" value="P:cell division"/>
    <property type="evidence" value="ECO:0007669"/>
    <property type="project" value="UniProtKB-KW"/>
</dbReference>
<dbReference type="EC" id="3.4.24.-" evidence="14"/>
<dbReference type="InterPro" id="IPR003959">
    <property type="entry name" value="ATPase_AAA_core"/>
</dbReference>
<dbReference type="GO" id="GO:0004222">
    <property type="term" value="F:metalloendopeptidase activity"/>
    <property type="evidence" value="ECO:0007669"/>
    <property type="project" value="InterPro"/>
</dbReference>
<dbReference type="GO" id="GO:0008270">
    <property type="term" value="F:zinc ion binding"/>
    <property type="evidence" value="ECO:0007669"/>
    <property type="project" value="UniProtKB-UniRule"/>
</dbReference>
<evidence type="ECO:0000256" key="13">
    <source>
        <dbReference type="ARBA" id="ARBA00061570"/>
    </source>
</evidence>
<dbReference type="Gene3D" id="1.10.8.60">
    <property type="match status" value="1"/>
</dbReference>
<evidence type="ECO:0000313" key="18">
    <source>
        <dbReference type="EMBL" id="SFG51895.1"/>
    </source>
</evidence>
<evidence type="ECO:0000259" key="17">
    <source>
        <dbReference type="SMART" id="SM00382"/>
    </source>
</evidence>
<evidence type="ECO:0000256" key="14">
    <source>
        <dbReference type="HAMAP-Rule" id="MF_01458"/>
    </source>
</evidence>
<dbReference type="Gene3D" id="3.40.50.300">
    <property type="entry name" value="P-loop containing nucleotide triphosphate hydrolases"/>
    <property type="match status" value="1"/>
</dbReference>
<evidence type="ECO:0000256" key="10">
    <source>
        <dbReference type="ARBA" id="ARBA00022989"/>
    </source>
</evidence>
<dbReference type="SMART" id="SM00382">
    <property type="entry name" value="AAA"/>
    <property type="match status" value="1"/>
</dbReference>
<dbReference type="RefSeq" id="WP_046921979.1">
    <property type="nucleotide sequence ID" value="NZ_AYYL01000030.1"/>
</dbReference>
<keyword evidence="9 14" id="KW-0067">ATP-binding</keyword>
<evidence type="ECO:0000256" key="7">
    <source>
        <dbReference type="ARBA" id="ARBA00022801"/>
    </source>
</evidence>
<evidence type="ECO:0000256" key="5">
    <source>
        <dbReference type="ARBA" id="ARBA00022723"/>
    </source>
</evidence>
<dbReference type="GO" id="GO:0030163">
    <property type="term" value="P:protein catabolic process"/>
    <property type="evidence" value="ECO:0007669"/>
    <property type="project" value="UniProtKB-UniRule"/>
</dbReference>
<dbReference type="InterPro" id="IPR003593">
    <property type="entry name" value="AAA+_ATPase"/>
</dbReference>
<dbReference type="FunFam" id="3.40.50.300:FF:000001">
    <property type="entry name" value="ATP-dependent zinc metalloprotease FtsH"/>
    <property type="match status" value="1"/>
</dbReference>
<dbReference type="InterPro" id="IPR000642">
    <property type="entry name" value="Peptidase_M41"/>
</dbReference>
<evidence type="ECO:0000313" key="19">
    <source>
        <dbReference type="Proteomes" id="UP000182635"/>
    </source>
</evidence>
<comment type="subunit">
    <text evidence="14">Homohexamer.</text>
</comment>
<dbReference type="InterPro" id="IPR005936">
    <property type="entry name" value="FtsH"/>
</dbReference>
<dbReference type="Gene3D" id="1.20.58.760">
    <property type="entry name" value="Peptidase M41"/>
    <property type="match status" value="1"/>
</dbReference>
<keyword evidence="14" id="KW-1003">Cell membrane</keyword>
<evidence type="ECO:0000256" key="15">
    <source>
        <dbReference type="RuleBase" id="RU003651"/>
    </source>
</evidence>
<dbReference type="AlphaFoldDB" id="A0A1I2SGB5"/>
<dbReference type="EMBL" id="FOPI01000030">
    <property type="protein sequence ID" value="SFG51895.1"/>
    <property type="molecule type" value="Genomic_DNA"/>
</dbReference>
<feature type="transmembrane region" description="Helical" evidence="14">
    <location>
        <begin position="135"/>
        <end position="157"/>
    </location>
</feature>
<feature type="domain" description="AAA+ ATPase" evidence="17">
    <location>
        <begin position="222"/>
        <end position="361"/>
    </location>
</feature>
<proteinExistence type="inferred from homology"/>
<name>A0A1I2SGB5_9LACO</name>
<dbReference type="SUPFAM" id="SSF52540">
    <property type="entry name" value="P-loop containing nucleoside triphosphate hydrolases"/>
    <property type="match status" value="1"/>
</dbReference>
<dbReference type="GO" id="GO:0006508">
    <property type="term" value="P:proteolysis"/>
    <property type="evidence" value="ECO:0007669"/>
    <property type="project" value="UniProtKB-KW"/>
</dbReference>
<comment type="similarity">
    <text evidence="13 14">In the central section; belongs to the AAA ATPase family.</text>
</comment>
<keyword evidence="18" id="KW-0132">Cell division</keyword>
<keyword evidence="5 14" id="KW-0479">Metal-binding</keyword>
<evidence type="ECO:0000256" key="3">
    <source>
        <dbReference type="ARBA" id="ARBA00022670"/>
    </source>
</evidence>
<dbReference type="OrthoDB" id="9809379at2"/>
<dbReference type="Pfam" id="PF17862">
    <property type="entry name" value="AAA_lid_3"/>
    <property type="match status" value="1"/>
</dbReference>
<dbReference type="PANTHER" id="PTHR23076">
    <property type="entry name" value="METALLOPROTEASE M41 FTSH"/>
    <property type="match status" value="1"/>
</dbReference>
<keyword evidence="3 14" id="KW-0645">Protease</keyword>
<evidence type="ECO:0000256" key="6">
    <source>
        <dbReference type="ARBA" id="ARBA00022741"/>
    </source>
</evidence>
<comment type="similarity">
    <text evidence="15">Belongs to the AAA ATPase family.</text>
</comment>
<dbReference type="GO" id="GO:0004176">
    <property type="term" value="F:ATP-dependent peptidase activity"/>
    <property type="evidence" value="ECO:0007669"/>
    <property type="project" value="InterPro"/>
</dbReference>
<dbReference type="FunFam" id="1.20.58.760:FF:000001">
    <property type="entry name" value="ATP-dependent zinc metalloprotease FtsH"/>
    <property type="match status" value="1"/>
</dbReference>
<comment type="function">
    <text evidence="14">Acts as a processive, ATP-dependent zinc metallopeptidase for both cytoplasmic and membrane proteins. Plays a role in the quality control of integral membrane proteins.</text>
</comment>
<dbReference type="FunFam" id="1.10.8.60:FF:000001">
    <property type="entry name" value="ATP-dependent zinc metalloprotease FtsH"/>
    <property type="match status" value="1"/>
</dbReference>
<gene>
    <name evidence="14" type="primary">ftsH</name>
    <name evidence="18" type="ORF">SAMN02910432_01683</name>
</gene>
<feature type="binding site" evidence="14">
    <location>
        <position position="528"/>
    </location>
    <ligand>
        <name>Zn(2+)</name>
        <dbReference type="ChEBI" id="CHEBI:29105"/>
        <note>catalytic</note>
    </ligand>
</feature>
<dbReference type="InterPro" id="IPR027417">
    <property type="entry name" value="P-loop_NTPase"/>
</dbReference>
<evidence type="ECO:0000256" key="12">
    <source>
        <dbReference type="ARBA" id="ARBA00023136"/>
    </source>
</evidence>
<dbReference type="GO" id="GO:0005524">
    <property type="term" value="F:ATP binding"/>
    <property type="evidence" value="ECO:0007669"/>
    <property type="project" value="UniProtKB-UniRule"/>
</dbReference>
<evidence type="ECO:0000256" key="2">
    <source>
        <dbReference type="ARBA" id="ARBA00010044"/>
    </source>
</evidence>
<dbReference type="InterPro" id="IPR011546">
    <property type="entry name" value="Pept_M41_FtsH_extracell"/>
</dbReference>
<comment type="similarity">
    <text evidence="2 14">In the C-terminal section; belongs to the peptidase M41 family.</text>
</comment>
<keyword evidence="18" id="KW-0131">Cell cycle</keyword>
<evidence type="ECO:0000256" key="8">
    <source>
        <dbReference type="ARBA" id="ARBA00022833"/>
    </source>
</evidence>
<dbReference type="InterPro" id="IPR003960">
    <property type="entry name" value="ATPase_AAA_CS"/>
</dbReference>
<dbReference type="SUPFAM" id="SSF140990">
    <property type="entry name" value="FtsH protease domain-like"/>
    <property type="match status" value="1"/>
</dbReference>
<evidence type="ECO:0000256" key="9">
    <source>
        <dbReference type="ARBA" id="ARBA00022840"/>
    </source>
</evidence>
<evidence type="ECO:0000256" key="11">
    <source>
        <dbReference type="ARBA" id="ARBA00023049"/>
    </source>
</evidence>
<keyword evidence="7 14" id="KW-0378">Hydrolase</keyword>
<comment type="subcellular location">
    <subcellularLocation>
        <location evidence="14">Cell membrane</location>
        <topology evidence="14">Multi-pass membrane protein</topology>
        <orientation evidence="14">Cytoplasmic side</orientation>
    </subcellularLocation>
    <subcellularLocation>
        <location evidence="1">Membrane</location>
    </subcellularLocation>
</comment>
<feature type="region of interest" description="Disordered" evidence="16">
    <location>
        <begin position="659"/>
        <end position="708"/>
    </location>
</feature>
<dbReference type="PROSITE" id="PS00674">
    <property type="entry name" value="AAA"/>
    <property type="match status" value="1"/>
</dbReference>
<dbReference type="CDD" id="cd19501">
    <property type="entry name" value="RecA-like_FtsH"/>
    <property type="match status" value="1"/>
</dbReference>
<comment type="cofactor">
    <cofactor evidence="14">
        <name>Zn(2+)</name>
        <dbReference type="ChEBI" id="CHEBI:29105"/>
    </cofactor>
    <text evidence="14">Binds 1 zinc ion per subunit.</text>
</comment>
<feature type="binding site" evidence="14">
    <location>
        <position position="456"/>
    </location>
    <ligand>
        <name>Zn(2+)</name>
        <dbReference type="ChEBI" id="CHEBI:29105"/>
        <note>catalytic</note>
    </ligand>
</feature>
<keyword evidence="6 14" id="KW-0547">Nucleotide-binding</keyword>
<feature type="transmembrane region" description="Helical" evidence="14">
    <location>
        <begin position="15"/>
        <end position="32"/>
    </location>
</feature>
<evidence type="ECO:0000256" key="1">
    <source>
        <dbReference type="ARBA" id="ARBA00004370"/>
    </source>
</evidence>
<sequence length="708" mass="77897">MKNNNNKNGLFRNSLFYIVIFLGIMGALYYVFGNHSNSQSQQIQSSQFITELKKGNVKSFTMQPSGSTYKVTGVYKKAQKSKGTSGLVGFPSSESKVDHFSTNVLTNDSSVAQIKKYAEKNNVKYGAKEEESSSIWIQLLIYVVPLFFFIIFFYMMMGQAGQGGGNGRVMNFGKAKAKPVDKKNNKVRFSDVAGAEEEKQELVEVVEFLRDPHKFLALGAKIPSGVLLEGPPGTGKTLLAKAVAGEAGVPFFSISGSDFVEMFVGVGASRVRDLFENAKKNAPSIIFIDEIDAVGRRRGNGMGGGHDEREQTLNQLLVEMDGFEGDEGVIVMAATNRSDVLDPALLRPGRFDRKILVGRPDVKGREAILKVHAKNKPLAKDVDLKIIAKQTPGFVGADLANLLNEAALLAARRNKKEIDASDVDEAEDRVIAGPAKRDRVISKKERETVAFHEAGHTIVGLVLNDARVVHKVTIVPRGRAGGYAIMLPKEDQMLLSKKDLKEQIAGLMGGRAAEELIFNQQSSGASNDFQQATQLARSMVTEYGMSEKLGPVQYEGQSGMFAGDYVPGQQPFSIDTSNAIDSEVKALCEEGMATAKKIIEEHKEQHRIIAEALLEYETLDERQILSLYKTGKMPAQAEDEFPSEKAATFEEAKEALIRKDAVKQEESHRDELKDEFPSEENLKQADSEDSNKSENETNEPKNDDDKDE</sequence>
<keyword evidence="11 14" id="KW-0482">Metalloprotease</keyword>
<keyword evidence="10 14" id="KW-1133">Transmembrane helix</keyword>
<dbReference type="Pfam" id="PF06480">
    <property type="entry name" value="FtsH_ext"/>
    <property type="match status" value="1"/>
</dbReference>
<reference evidence="19" key="1">
    <citation type="submission" date="2016-10" db="EMBL/GenBank/DDBJ databases">
        <authorList>
            <person name="Varghese N."/>
            <person name="Submissions S."/>
        </authorList>
    </citation>
    <scope>NUCLEOTIDE SEQUENCE [LARGE SCALE GENOMIC DNA]</scope>
    <source>
        <strain evidence="19">DSM 20403</strain>
    </source>
</reference>
<dbReference type="Pfam" id="PF01434">
    <property type="entry name" value="Peptidase_M41"/>
    <property type="match status" value="1"/>
</dbReference>
<accession>A0A1I2SGB5</accession>
<protein>
    <recommendedName>
        <fullName evidence="14">ATP-dependent zinc metalloprotease FtsH</fullName>
        <ecNumber evidence="14">3.4.24.-</ecNumber>
    </recommendedName>
</protein>
<dbReference type="PANTHER" id="PTHR23076:SF113">
    <property type="entry name" value="ATP-DEPENDENT ZINC METALLOPROTEASE FTSH 1, CHLOROPLASTIC-RELATED"/>
    <property type="match status" value="1"/>
</dbReference>
<keyword evidence="12 14" id="KW-0472">Membrane</keyword>
<evidence type="ECO:0000256" key="16">
    <source>
        <dbReference type="SAM" id="MobiDB-lite"/>
    </source>
</evidence>
<dbReference type="GO" id="GO:0005886">
    <property type="term" value="C:plasma membrane"/>
    <property type="evidence" value="ECO:0007669"/>
    <property type="project" value="UniProtKB-SubCell"/>
</dbReference>
<dbReference type="InterPro" id="IPR037219">
    <property type="entry name" value="Peptidase_M41-like"/>
</dbReference>
<dbReference type="NCBIfam" id="TIGR01241">
    <property type="entry name" value="FtsH_fam"/>
    <property type="match status" value="1"/>
</dbReference>
<feature type="active site" evidence="14">
    <location>
        <position position="453"/>
    </location>
</feature>
<feature type="binding site" evidence="14">
    <location>
        <begin position="230"/>
        <end position="237"/>
    </location>
    <ligand>
        <name>ATP</name>
        <dbReference type="ChEBI" id="CHEBI:30616"/>
    </ligand>
</feature>
<dbReference type="GO" id="GO:0016887">
    <property type="term" value="F:ATP hydrolysis activity"/>
    <property type="evidence" value="ECO:0007669"/>
    <property type="project" value="UniProtKB-UniRule"/>
</dbReference>
<dbReference type="Proteomes" id="UP000182635">
    <property type="component" value="Unassembled WGS sequence"/>
</dbReference>
<evidence type="ECO:0000256" key="4">
    <source>
        <dbReference type="ARBA" id="ARBA00022692"/>
    </source>
</evidence>
<dbReference type="Pfam" id="PF00004">
    <property type="entry name" value="AAA"/>
    <property type="match status" value="1"/>
</dbReference>
<feature type="binding site" evidence="14">
    <location>
        <position position="452"/>
    </location>
    <ligand>
        <name>Zn(2+)</name>
        <dbReference type="ChEBI" id="CHEBI:29105"/>
        <note>catalytic</note>
    </ligand>
</feature>
<organism evidence="18 19">
    <name type="scientific">Ligilactobacillus ruminis DSM 20403 = NBRC 102161</name>
    <dbReference type="NCBI Taxonomy" id="1423798"/>
    <lineage>
        <taxon>Bacteria</taxon>
        <taxon>Bacillati</taxon>
        <taxon>Bacillota</taxon>
        <taxon>Bacilli</taxon>
        <taxon>Lactobacillales</taxon>
        <taxon>Lactobacillaceae</taxon>
        <taxon>Ligilactobacillus</taxon>
    </lineage>
</organism>
<dbReference type="HAMAP" id="MF_01458">
    <property type="entry name" value="FtsH"/>
    <property type="match status" value="1"/>
</dbReference>
<keyword evidence="8 14" id="KW-0862">Zinc</keyword>
<keyword evidence="4 14" id="KW-0812">Transmembrane</keyword>